<accession>A0A822YY55</accession>
<comment type="caution">
    <text evidence="1">The sequence shown here is derived from an EMBL/GenBank/DDBJ whole genome shotgun (WGS) entry which is preliminary data.</text>
</comment>
<evidence type="ECO:0000313" key="1">
    <source>
        <dbReference type="EMBL" id="DAD37450.1"/>
    </source>
</evidence>
<dbReference type="Proteomes" id="UP000607653">
    <property type="component" value="Unassembled WGS sequence"/>
</dbReference>
<dbReference type="AlphaFoldDB" id="A0A822YY55"/>
<proteinExistence type="predicted"/>
<dbReference type="EMBL" id="DUZY01000004">
    <property type="protein sequence ID" value="DAD37450.1"/>
    <property type="molecule type" value="Genomic_DNA"/>
</dbReference>
<reference evidence="1 2" key="1">
    <citation type="journal article" date="2020" name="Mol. Biol. Evol.">
        <title>Distinct Expression and Methylation Patterns for Genes with Different Fates following a Single Whole-Genome Duplication in Flowering Plants.</title>
        <authorList>
            <person name="Shi T."/>
            <person name="Rahmani R.S."/>
            <person name="Gugger P.F."/>
            <person name="Wang M."/>
            <person name="Li H."/>
            <person name="Zhang Y."/>
            <person name="Li Z."/>
            <person name="Wang Q."/>
            <person name="Van de Peer Y."/>
            <person name="Marchal K."/>
            <person name="Chen J."/>
        </authorList>
    </citation>
    <scope>NUCLEOTIDE SEQUENCE [LARGE SCALE GENOMIC DNA]</scope>
    <source>
        <tissue evidence="1">Leaf</tissue>
    </source>
</reference>
<gene>
    <name evidence="1" type="ORF">HUJ06_008091</name>
</gene>
<evidence type="ECO:0000313" key="2">
    <source>
        <dbReference type="Proteomes" id="UP000607653"/>
    </source>
</evidence>
<protein>
    <submittedName>
        <fullName evidence="1">Uncharacterized protein</fullName>
    </submittedName>
</protein>
<organism evidence="1 2">
    <name type="scientific">Nelumbo nucifera</name>
    <name type="common">Sacred lotus</name>
    <dbReference type="NCBI Taxonomy" id="4432"/>
    <lineage>
        <taxon>Eukaryota</taxon>
        <taxon>Viridiplantae</taxon>
        <taxon>Streptophyta</taxon>
        <taxon>Embryophyta</taxon>
        <taxon>Tracheophyta</taxon>
        <taxon>Spermatophyta</taxon>
        <taxon>Magnoliopsida</taxon>
        <taxon>Proteales</taxon>
        <taxon>Nelumbonaceae</taxon>
        <taxon>Nelumbo</taxon>
    </lineage>
</organism>
<keyword evidence="2" id="KW-1185">Reference proteome</keyword>
<sequence length="63" mass="7076">MHGLWTLATKECHGPYPPNDHRRHFHILPGGPSIKDSPLLLSIEMLISNLKRAYSEMGDLLGL</sequence>
<name>A0A822YY55_NELNU</name>